<dbReference type="PANTHER" id="PTHR10826:SF14">
    <property type="entry name" value="MITOCHONDRIAL GLYCOPROTEIN FAMILY PROTEIN"/>
    <property type="match status" value="1"/>
</dbReference>
<dbReference type="SUPFAM" id="SSF54529">
    <property type="entry name" value="Mitochondrial glycoprotein MAM33-like"/>
    <property type="match status" value="1"/>
</dbReference>
<dbReference type="GO" id="GO:0005759">
    <property type="term" value="C:mitochondrial matrix"/>
    <property type="evidence" value="ECO:0007669"/>
    <property type="project" value="InterPro"/>
</dbReference>
<dbReference type="Proteomes" id="UP001281410">
    <property type="component" value="Unassembled WGS sequence"/>
</dbReference>
<gene>
    <name evidence="1" type="ORF">Dsin_021729</name>
</gene>
<keyword evidence="2" id="KW-1185">Reference proteome</keyword>
<dbReference type="InterPro" id="IPR036561">
    <property type="entry name" value="MAM33_sf"/>
</dbReference>
<evidence type="ECO:0000313" key="1">
    <source>
        <dbReference type="EMBL" id="KAK3198314.1"/>
    </source>
</evidence>
<dbReference type="Pfam" id="PF02330">
    <property type="entry name" value="MAM33"/>
    <property type="match status" value="1"/>
</dbReference>
<dbReference type="EMBL" id="JANJYJ010000007">
    <property type="protein sequence ID" value="KAK3198314.1"/>
    <property type="molecule type" value="Genomic_DNA"/>
</dbReference>
<comment type="caution">
    <text evidence="1">The sequence shown here is derived from an EMBL/GenBank/DDBJ whole genome shotgun (WGS) entry which is preliminary data.</text>
</comment>
<accession>A0AAE0A0Q5</accession>
<name>A0AAE0A0Q5_9ROSI</name>
<evidence type="ECO:0000313" key="2">
    <source>
        <dbReference type="Proteomes" id="UP001281410"/>
    </source>
</evidence>
<reference evidence="1" key="1">
    <citation type="journal article" date="2023" name="Plant J.">
        <title>Genome sequences and population genomics provide insights into the demographic history, inbreeding, and mutation load of two 'living fossil' tree species of Dipteronia.</title>
        <authorList>
            <person name="Feng Y."/>
            <person name="Comes H.P."/>
            <person name="Chen J."/>
            <person name="Zhu S."/>
            <person name="Lu R."/>
            <person name="Zhang X."/>
            <person name="Li P."/>
            <person name="Qiu J."/>
            <person name="Olsen K.M."/>
            <person name="Qiu Y."/>
        </authorList>
    </citation>
    <scope>NUCLEOTIDE SEQUENCE</scope>
    <source>
        <strain evidence="1">NBL</strain>
    </source>
</reference>
<dbReference type="InterPro" id="IPR003428">
    <property type="entry name" value="MAM33"/>
</dbReference>
<sequence>MPLRWTFVHLKSDDSFTRCSTRVHLAVVLLTLIVFQISSKSEHVSLDPFCSENNFVLFIFHNQFHWLQCHHSHKLPSVQSRIPTSAFLFWSRPYSTGVITKSPFEANILRILKSEIDYQSDYAPPHQPAMKFNSFAVEDRAGELWMIMVGKFGDSEDIKIEATMFDGCVSVPRVGDDATGEDLRLHISVIVDISKTDGSKTVEFVCSAWPNTLEIHKVYAFSSSSSRDNKLVRPYIGPHFGKLSGELRRTLGQFLEARGVNDELSVFLHEYMIKKDRIELIRWLRNPKSFVEI</sequence>
<protein>
    <submittedName>
        <fullName evidence="1">Uncharacterized protein</fullName>
    </submittedName>
</protein>
<proteinExistence type="predicted"/>
<dbReference type="PANTHER" id="PTHR10826">
    <property type="entry name" value="COMPLEMENT COMPONENT 1"/>
    <property type="match status" value="1"/>
</dbReference>
<dbReference type="AlphaFoldDB" id="A0AAE0A0Q5"/>
<organism evidence="1 2">
    <name type="scientific">Dipteronia sinensis</name>
    <dbReference type="NCBI Taxonomy" id="43782"/>
    <lineage>
        <taxon>Eukaryota</taxon>
        <taxon>Viridiplantae</taxon>
        <taxon>Streptophyta</taxon>
        <taxon>Embryophyta</taxon>
        <taxon>Tracheophyta</taxon>
        <taxon>Spermatophyta</taxon>
        <taxon>Magnoliopsida</taxon>
        <taxon>eudicotyledons</taxon>
        <taxon>Gunneridae</taxon>
        <taxon>Pentapetalae</taxon>
        <taxon>rosids</taxon>
        <taxon>malvids</taxon>
        <taxon>Sapindales</taxon>
        <taxon>Sapindaceae</taxon>
        <taxon>Hippocastanoideae</taxon>
        <taxon>Acereae</taxon>
        <taxon>Dipteronia</taxon>
    </lineage>
</organism>
<dbReference type="Gene3D" id="3.10.280.10">
    <property type="entry name" value="Mitochondrial glycoprotein"/>
    <property type="match status" value="1"/>
</dbReference>